<dbReference type="GO" id="GO:0016853">
    <property type="term" value="F:isomerase activity"/>
    <property type="evidence" value="ECO:0007669"/>
    <property type="project" value="UniProtKB-KW"/>
</dbReference>
<dbReference type="KEGG" id="rhoz:GXP67_06600"/>
<evidence type="ECO:0000313" key="3">
    <source>
        <dbReference type="Proteomes" id="UP000480178"/>
    </source>
</evidence>
<dbReference type="Gene3D" id="3.20.20.150">
    <property type="entry name" value="Divalent-metal-dependent TIM barrel enzymes"/>
    <property type="match status" value="1"/>
</dbReference>
<organism evidence="2 3">
    <name type="scientific">Rhodocytophaga rosea</name>
    <dbReference type="NCBI Taxonomy" id="2704465"/>
    <lineage>
        <taxon>Bacteria</taxon>
        <taxon>Pseudomonadati</taxon>
        <taxon>Bacteroidota</taxon>
        <taxon>Cytophagia</taxon>
        <taxon>Cytophagales</taxon>
        <taxon>Rhodocytophagaceae</taxon>
        <taxon>Rhodocytophaga</taxon>
    </lineage>
</organism>
<dbReference type="Proteomes" id="UP000480178">
    <property type="component" value="Chromosome"/>
</dbReference>
<dbReference type="EMBL" id="CP048222">
    <property type="protein sequence ID" value="QHT66350.1"/>
    <property type="molecule type" value="Genomic_DNA"/>
</dbReference>
<dbReference type="RefSeq" id="WP_162442410.1">
    <property type="nucleotide sequence ID" value="NZ_CP048222.1"/>
</dbReference>
<evidence type="ECO:0000259" key="1">
    <source>
        <dbReference type="Pfam" id="PF01261"/>
    </source>
</evidence>
<evidence type="ECO:0000313" key="2">
    <source>
        <dbReference type="EMBL" id="QHT66350.1"/>
    </source>
</evidence>
<feature type="domain" description="Xylose isomerase-like TIM barrel" evidence="1">
    <location>
        <begin position="108"/>
        <end position="343"/>
    </location>
</feature>
<dbReference type="AlphaFoldDB" id="A0A6C0GFA8"/>
<sequence length="357" mass="40577">MKRNFLSIGFLRILTGSVVISERFAPLPDDKSRAITNKIKNRPYTPFYIKPDNSLPFKSLILILLTLMISCTNPTNDTLNNASDEGRLAAQLWTFRYELEKDVPGTLKKIKTLGINYVEGFDAPYIIDNPEEFKSQLDAAGLKMFALHWNNLNDWRKNPTVIIETAKKLGAQYTGIAWLKVTKADTVTLDVVNEAADILTKACGQAQEAGLQLYYHIHGYELQPMADQRTFFDSFVSRINNNCVRLEADIFWVTYAGQDPVQFMDKYRTGMELLHIKNMADHVSTGVFTGADFMPPDMPAENWVPLGKGKIDYRAVFQKGKEIGVKWYILEMDKYNGDVYAAIDSSLTYIRNEKLLP</sequence>
<proteinExistence type="predicted"/>
<name>A0A6C0GFA8_9BACT</name>
<dbReference type="PANTHER" id="PTHR12110:SF41">
    <property type="entry name" value="INOSOSE DEHYDRATASE"/>
    <property type="match status" value="1"/>
</dbReference>
<dbReference type="PANTHER" id="PTHR12110">
    <property type="entry name" value="HYDROXYPYRUVATE ISOMERASE"/>
    <property type="match status" value="1"/>
</dbReference>
<dbReference type="SUPFAM" id="SSF51658">
    <property type="entry name" value="Xylose isomerase-like"/>
    <property type="match status" value="1"/>
</dbReference>
<keyword evidence="2" id="KW-0413">Isomerase</keyword>
<gene>
    <name evidence="2" type="ORF">GXP67_06600</name>
</gene>
<reference evidence="2 3" key="1">
    <citation type="submission" date="2020-01" db="EMBL/GenBank/DDBJ databases">
        <authorList>
            <person name="Kim M.K."/>
        </authorList>
    </citation>
    <scope>NUCLEOTIDE SEQUENCE [LARGE SCALE GENOMIC DNA]</scope>
    <source>
        <strain evidence="2 3">172606-1</strain>
    </source>
</reference>
<dbReference type="Pfam" id="PF01261">
    <property type="entry name" value="AP_endonuc_2"/>
    <property type="match status" value="1"/>
</dbReference>
<protein>
    <submittedName>
        <fullName evidence="2">Sugar phosphate isomerase/epimerase</fullName>
    </submittedName>
</protein>
<accession>A0A6C0GFA8</accession>
<keyword evidence="3" id="KW-1185">Reference proteome</keyword>
<dbReference type="InterPro" id="IPR036237">
    <property type="entry name" value="Xyl_isomerase-like_sf"/>
</dbReference>
<dbReference type="InterPro" id="IPR013022">
    <property type="entry name" value="Xyl_isomerase-like_TIM-brl"/>
</dbReference>
<dbReference type="InterPro" id="IPR050312">
    <property type="entry name" value="IolE/XylAMocC-like"/>
</dbReference>